<protein>
    <submittedName>
        <fullName evidence="3">ANTH domain-containing protein</fullName>
    </submittedName>
</protein>
<dbReference type="SUPFAM" id="SSF48464">
    <property type="entry name" value="ENTH/VHS domain"/>
    <property type="match status" value="1"/>
</dbReference>
<dbReference type="EMBL" id="JBBJBU010000001">
    <property type="protein sequence ID" value="KAK7207002.1"/>
    <property type="molecule type" value="Genomic_DNA"/>
</dbReference>
<dbReference type="PANTHER" id="PTHR22951">
    <property type="entry name" value="CLATHRIN ASSEMBLY PROTEIN"/>
    <property type="match status" value="1"/>
</dbReference>
<dbReference type="PROSITE" id="PS50942">
    <property type="entry name" value="ENTH"/>
    <property type="match status" value="1"/>
</dbReference>
<dbReference type="Gene3D" id="1.20.58.150">
    <property type="entry name" value="ANTH domain"/>
    <property type="match status" value="1"/>
</dbReference>
<gene>
    <name evidence="3" type="ORF">BZA70DRAFT_511</name>
</gene>
<dbReference type="CDD" id="cd16988">
    <property type="entry name" value="ANTH_N_YAP180"/>
    <property type="match status" value="1"/>
</dbReference>
<dbReference type="SUPFAM" id="SSF89009">
    <property type="entry name" value="GAT-like domain"/>
    <property type="match status" value="1"/>
</dbReference>
<feature type="compositionally biased region" description="Low complexity" evidence="1">
    <location>
        <begin position="365"/>
        <end position="377"/>
    </location>
</feature>
<evidence type="ECO:0000256" key="1">
    <source>
        <dbReference type="SAM" id="MobiDB-lite"/>
    </source>
</evidence>
<feature type="region of interest" description="Disordered" evidence="1">
    <location>
        <begin position="365"/>
        <end position="407"/>
    </location>
</feature>
<dbReference type="InterPro" id="IPR014712">
    <property type="entry name" value="ANTH_dom_sf"/>
</dbReference>
<dbReference type="InterPro" id="IPR045192">
    <property type="entry name" value="AP180-like"/>
</dbReference>
<dbReference type="InterPro" id="IPR008942">
    <property type="entry name" value="ENTH_VHS"/>
</dbReference>
<evidence type="ECO:0000259" key="2">
    <source>
        <dbReference type="PROSITE" id="PS50942"/>
    </source>
</evidence>
<evidence type="ECO:0000313" key="3">
    <source>
        <dbReference type="EMBL" id="KAK7207002.1"/>
    </source>
</evidence>
<proteinExistence type="predicted"/>
<feature type="compositionally biased region" description="Polar residues" evidence="1">
    <location>
        <begin position="390"/>
        <end position="400"/>
    </location>
</feature>
<dbReference type="SMART" id="SM00273">
    <property type="entry name" value="ENTH"/>
    <property type="match status" value="1"/>
</dbReference>
<feature type="region of interest" description="Disordered" evidence="1">
    <location>
        <begin position="430"/>
        <end position="499"/>
    </location>
</feature>
<feature type="compositionally biased region" description="Polar residues" evidence="1">
    <location>
        <begin position="430"/>
        <end position="471"/>
    </location>
</feature>
<sequence length="552" mass="61523">MGYDKVVKGATKVKLAAPKIKYIEPILQGTSNESDLEDIFRTLSIRLRDSAWTVVYKSLIVVHIMIREGRKDVTLEYLARHGRMLDTKHMTFENAGAHAEIIHRYSRYLLERVRQYANLKIDYVRHKKDNPTKGRLRTLSVEKGLLREIESVQSQLHYLLMVKYPPDDDISLTAFRFLVFDLLALHQAVNEGVINMLEHYFEMSHYDAERALDIYKYFTKDMDGVVEYLQLARRLESATKLSVPNIKHAPTSLTQSLEDYLNDPEFEMNRRQFLAQKEAKLAAHRSDADETPLTKVLASEGFAPVSPQQPQQPQQQQPAQVVQQPVYVDQNGMVLNQPPFEQTNPFPVAAQQFQQPQQPQFQQGTFTGMQQGQQQAPLAPDFTGAGFGGYTSQSQAQSYPTAPLPIQPQPTGFMGPAPENGYMGLFSSQAQPQQQSVFMTGQQQQPLTAQPTGSTNPFRQATTYTGISPQFTGSGSGSGTASTSNPFHLARPPSSNLGAVPENGDAALVSRSPTKTNPFAIQRSTTTVVAPPIQSLQAAQTGSNNPFRKSTF</sequence>
<comment type="caution">
    <text evidence="3">The sequence shown here is derived from an EMBL/GenBank/DDBJ whole genome shotgun (WGS) entry which is preliminary data.</text>
</comment>
<organism evidence="3 4">
    <name type="scientific">Myxozyma melibiosi</name>
    <dbReference type="NCBI Taxonomy" id="54550"/>
    <lineage>
        <taxon>Eukaryota</taxon>
        <taxon>Fungi</taxon>
        <taxon>Dikarya</taxon>
        <taxon>Ascomycota</taxon>
        <taxon>Saccharomycotina</taxon>
        <taxon>Lipomycetes</taxon>
        <taxon>Lipomycetales</taxon>
        <taxon>Lipomycetaceae</taxon>
        <taxon>Myxozyma</taxon>
    </lineage>
</organism>
<reference evidence="3 4" key="1">
    <citation type="submission" date="2024-03" db="EMBL/GenBank/DDBJ databases">
        <title>Genome-scale model development and genomic sequencing of the oleaginous clade Lipomyces.</title>
        <authorList>
            <consortium name="Lawrence Berkeley National Laboratory"/>
            <person name="Czajka J.J."/>
            <person name="Han Y."/>
            <person name="Kim J."/>
            <person name="Mondo S.J."/>
            <person name="Hofstad B.A."/>
            <person name="Robles A."/>
            <person name="Haridas S."/>
            <person name="Riley R."/>
            <person name="LaButti K."/>
            <person name="Pangilinan J."/>
            <person name="Andreopoulos W."/>
            <person name="Lipzen A."/>
            <person name="Yan J."/>
            <person name="Wang M."/>
            <person name="Ng V."/>
            <person name="Grigoriev I.V."/>
            <person name="Spatafora J.W."/>
            <person name="Magnuson J.K."/>
            <person name="Baker S.E."/>
            <person name="Pomraning K.R."/>
        </authorList>
    </citation>
    <scope>NUCLEOTIDE SEQUENCE [LARGE SCALE GENOMIC DNA]</scope>
    <source>
        <strain evidence="3 4">Phaff 52-87</strain>
    </source>
</reference>
<feature type="domain" description="ENTH" evidence="2">
    <location>
        <begin position="1"/>
        <end position="123"/>
    </location>
</feature>
<dbReference type="Pfam" id="PF07651">
    <property type="entry name" value="ANTH"/>
    <property type="match status" value="1"/>
</dbReference>
<dbReference type="GeneID" id="90040675"/>
<dbReference type="RefSeq" id="XP_064770035.1">
    <property type="nucleotide sequence ID" value="XM_064915163.1"/>
</dbReference>
<name>A0ABR1FB73_9ASCO</name>
<dbReference type="InterPro" id="IPR011417">
    <property type="entry name" value="ANTH_dom"/>
</dbReference>
<dbReference type="PANTHER" id="PTHR22951:SF5">
    <property type="entry name" value="PHOSPHATIDYLINOSITOL-BINDING CLATHRIN ASSEMBLY PROTEIN LAP"/>
    <property type="match status" value="1"/>
</dbReference>
<dbReference type="InterPro" id="IPR013809">
    <property type="entry name" value="ENTH"/>
</dbReference>
<dbReference type="Proteomes" id="UP001498771">
    <property type="component" value="Unassembled WGS sequence"/>
</dbReference>
<evidence type="ECO:0000313" key="4">
    <source>
        <dbReference type="Proteomes" id="UP001498771"/>
    </source>
</evidence>
<keyword evidence="4" id="KW-1185">Reference proteome</keyword>
<dbReference type="Gene3D" id="1.25.40.90">
    <property type="match status" value="1"/>
</dbReference>
<accession>A0ABR1FB73</accession>